<dbReference type="Proteomes" id="UP001225134">
    <property type="component" value="Unassembled WGS sequence"/>
</dbReference>
<sequence length="68" mass="7801">MQKYISLIAIGALIKVISNEPVMELNYYTKDDMFSTPTVGICVFFIVLVIVLNLYGAVHDYERKNTRK</sequence>
<proteinExistence type="predicted"/>
<evidence type="ECO:0000313" key="2">
    <source>
        <dbReference type="EMBL" id="MDK9580817.1"/>
    </source>
</evidence>
<dbReference type="RefSeq" id="WP_285153067.1">
    <property type="nucleotide sequence ID" value="NZ_JASSPP010000007.1"/>
</dbReference>
<evidence type="ECO:0000256" key="1">
    <source>
        <dbReference type="SAM" id="Phobius"/>
    </source>
</evidence>
<dbReference type="EMBL" id="JASSPP010000007">
    <property type="protein sequence ID" value="MDK9580817.1"/>
    <property type="molecule type" value="Genomic_DNA"/>
</dbReference>
<accession>A0ABT7HKW0</accession>
<feature type="transmembrane region" description="Helical" evidence="1">
    <location>
        <begin position="34"/>
        <end position="58"/>
    </location>
</feature>
<protein>
    <submittedName>
        <fullName evidence="2">Uncharacterized protein</fullName>
    </submittedName>
</protein>
<organism evidence="2 3">
    <name type="scientific">Sneathia sanguinegens</name>
    <dbReference type="NCBI Taxonomy" id="40543"/>
    <lineage>
        <taxon>Bacteria</taxon>
        <taxon>Fusobacteriati</taxon>
        <taxon>Fusobacteriota</taxon>
        <taxon>Fusobacteriia</taxon>
        <taxon>Fusobacteriales</taxon>
        <taxon>Leptotrichiaceae</taxon>
        <taxon>Sneathia</taxon>
    </lineage>
</organism>
<keyword evidence="1" id="KW-0812">Transmembrane</keyword>
<keyword evidence="1" id="KW-0472">Membrane</keyword>
<comment type="caution">
    <text evidence="2">The sequence shown here is derived from an EMBL/GenBank/DDBJ whole genome shotgun (WGS) entry which is preliminary data.</text>
</comment>
<keyword evidence="1" id="KW-1133">Transmembrane helix</keyword>
<reference evidence="2 3" key="1">
    <citation type="submission" date="2023-06" db="EMBL/GenBank/DDBJ databases">
        <title>Antibody response to the Sneathia vaginalis cytopathogenic toxin A during pregnancy.</title>
        <authorList>
            <person name="Mccoy Z.T."/>
            <person name="Serrano M.G."/>
            <person name="Spaine K."/>
            <person name="Edwards D.J."/>
            <person name="Buck G.A."/>
            <person name="Jefferson K."/>
        </authorList>
    </citation>
    <scope>NUCLEOTIDE SEQUENCE [LARGE SCALE GENOMIC DNA]</scope>
    <source>
        <strain evidence="2 3">CCUG 42621</strain>
    </source>
</reference>
<gene>
    <name evidence="2" type="ORF">QQA45_04715</name>
</gene>
<keyword evidence="3" id="KW-1185">Reference proteome</keyword>
<name>A0ABT7HKW0_9FUSO</name>
<evidence type="ECO:0000313" key="3">
    <source>
        <dbReference type="Proteomes" id="UP001225134"/>
    </source>
</evidence>